<organism evidence="5">
    <name type="scientific">marine metagenome</name>
    <dbReference type="NCBI Taxonomy" id="408172"/>
    <lineage>
        <taxon>unclassified sequences</taxon>
        <taxon>metagenomes</taxon>
        <taxon>ecological metagenomes</taxon>
    </lineage>
</organism>
<dbReference type="InterPro" id="IPR022496">
    <property type="entry name" value="T6A_TsaB"/>
</dbReference>
<dbReference type="AlphaFoldDB" id="A0A383DXH1"/>
<gene>
    <name evidence="5" type="ORF">METZ01_LOCUS501749</name>
</gene>
<evidence type="ECO:0000259" key="4">
    <source>
        <dbReference type="Pfam" id="PF00814"/>
    </source>
</evidence>
<keyword evidence="3" id="KW-0819">tRNA processing</keyword>
<dbReference type="GO" id="GO:0002949">
    <property type="term" value="P:tRNA threonylcarbamoyladenosine modification"/>
    <property type="evidence" value="ECO:0007669"/>
    <property type="project" value="InterPro"/>
</dbReference>
<dbReference type="PANTHER" id="PTHR11735:SF11">
    <property type="entry name" value="TRNA THREONYLCARBAMOYLADENOSINE BIOSYNTHESIS PROTEIN TSAB"/>
    <property type="match status" value="1"/>
</dbReference>
<name>A0A383DXH1_9ZZZZ</name>
<evidence type="ECO:0000313" key="5">
    <source>
        <dbReference type="EMBL" id="SVE48895.1"/>
    </source>
</evidence>
<proteinExistence type="predicted"/>
<dbReference type="CDD" id="cd24032">
    <property type="entry name" value="ASKHA_NBD_TsaB"/>
    <property type="match status" value="1"/>
</dbReference>
<dbReference type="InterPro" id="IPR000905">
    <property type="entry name" value="Gcp-like_dom"/>
</dbReference>
<keyword evidence="2" id="KW-0963">Cytoplasm</keyword>
<comment type="subcellular location">
    <subcellularLocation>
        <location evidence="1">Cytoplasm</location>
    </subcellularLocation>
</comment>
<accession>A0A383DXH1</accession>
<dbReference type="SUPFAM" id="SSF53067">
    <property type="entry name" value="Actin-like ATPase domain"/>
    <property type="match status" value="2"/>
</dbReference>
<dbReference type="InterPro" id="IPR043129">
    <property type="entry name" value="ATPase_NBD"/>
</dbReference>
<reference evidence="5" key="1">
    <citation type="submission" date="2018-05" db="EMBL/GenBank/DDBJ databases">
        <authorList>
            <person name="Lanie J.A."/>
            <person name="Ng W.-L."/>
            <person name="Kazmierczak K.M."/>
            <person name="Andrzejewski T.M."/>
            <person name="Davidsen T.M."/>
            <person name="Wayne K.J."/>
            <person name="Tettelin H."/>
            <person name="Glass J.I."/>
            <person name="Rusch D."/>
            <person name="Podicherti R."/>
            <person name="Tsui H.-C.T."/>
            <person name="Winkler M.E."/>
        </authorList>
    </citation>
    <scope>NUCLEOTIDE SEQUENCE</scope>
</reference>
<dbReference type="Pfam" id="PF00814">
    <property type="entry name" value="TsaD"/>
    <property type="match status" value="1"/>
</dbReference>
<dbReference type="GO" id="GO:0005829">
    <property type="term" value="C:cytosol"/>
    <property type="evidence" value="ECO:0007669"/>
    <property type="project" value="TreeGrafter"/>
</dbReference>
<dbReference type="Gene3D" id="3.30.420.40">
    <property type="match status" value="2"/>
</dbReference>
<evidence type="ECO:0000256" key="3">
    <source>
        <dbReference type="ARBA" id="ARBA00022694"/>
    </source>
</evidence>
<dbReference type="NCBIfam" id="TIGR03725">
    <property type="entry name" value="T6A_YeaZ"/>
    <property type="match status" value="1"/>
</dbReference>
<protein>
    <recommendedName>
        <fullName evidence="4">Gcp-like domain-containing protein</fullName>
    </recommendedName>
</protein>
<evidence type="ECO:0000256" key="2">
    <source>
        <dbReference type="ARBA" id="ARBA00022490"/>
    </source>
</evidence>
<sequence length="221" mass="24416">MKILAIETSTEACSAALDIDDSCIFRYEIAPRRHTELILPMIDSLLQEAGIGVNSLDVVAFGCGPGAFTGVRIAIGITQGLAYPHDIPVIPVSTLAALAQQFSKRHENIATAIDARMKEIYWGLYKVNEYNLVKAIKKEKVCPPKNISSPTSGEWIGVGTGWKIYPNEIKTKFKCKIIDIKNDTYPHAKDVIQLAKSSYMDGKFISADRARPVYLRDKVVS</sequence>
<dbReference type="FunFam" id="3.30.420.40:FF:000097">
    <property type="entry name" value="tRNA threonylcarbamoyladenosine biosynthesis protein TsaB"/>
    <property type="match status" value="1"/>
</dbReference>
<evidence type="ECO:0000256" key="1">
    <source>
        <dbReference type="ARBA" id="ARBA00004496"/>
    </source>
</evidence>
<dbReference type="EMBL" id="UINC01220820">
    <property type="protein sequence ID" value="SVE48895.1"/>
    <property type="molecule type" value="Genomic_DNA"/>
</dbReference>
<dbReference type="PANTHER" id="PTHR11735">
    <property type="entry name" value="TRNA N6-ADENOSINE THREONYLCARBAMOYLTRANSFERASE"/>
    <property type="match status" value="1"/>
</dbReference>
<feature type="domain" description="Gcp-like" evidence="4">
    <location>
        <begin position="28"/>
        <end position="144"/>
    </location>
</feature>